<keyword evidence="3 6" id="KW-0645">Protease</keyword>
<protein>
    <recommendedName>
        <fullName evidence="6 7">Methionine aminopeptidase</fullName>
        <shortName evidence="6">MAP</shortName>
        <shortName evidence="6">MetAP</shortName>
        <ecNumber evidence="6 7">3.4.11.18</ecNumber>
    </recommendedName>
    <alternativeName>
        <fullName evidence="6">Peptidase M</fullName>
    </alternativeName>
</protein>
<evidence type="ECO:0000259" key="8">
    <source>
        <dbReference type="Pfam" id="PF00557"/>
    </source>
</evidence>
<gene>
    <name evidence="6" type="primary">map</name>
    <name evidence="9" type="ORF">A3J50_01200</name>
</gene>
<organism evidence="9 10">
    <name type="scientific">Candidatus Woykebacteria bacterium RIFCSPHIGHO2_02_FULL_43_16b</name>
    <dbReference type="NCBI Taxonomy" id="1802601"/>
    <lineage>
        <taxon>Bacteria</taxon>
        <taxon>Candidatus Woykeibacteriota</taxon>
    </lineage>
</organism>
<comment type="similarity">
    <text evidence="6">Belongs to the peptidase M24A family. Methionine aminopeptidase type 1 subfamily.</text>
</comment>
<dbReference type="InterPro" id="IPR001714">
    <property type="entry name" value="Pept_M24_MAP"/>
</dbReference>
<keyword evidence="5 6" id="KW-0378">Hydrolase</keyword>
<dbReference type="PANTHER" id="PTHR43330:SF27">
    <property type="entry name" value="METHIONINE AMINOPEPTIDASE"/>
    <property type="match status" value="1"/>
</dbReference>
<keyword evidence="2 6" id="KW-0031">Aminopeptidase</keyword>
<name>A0A1G1WLU3_9BACT</name>
<feature type="binding site" evidence="6">
    <location>
        <position position="105"/>
    </location>
    <ligand>
        <name>a divalent metal cation</name>
        <dbReference type="ChEBI" id="CHEBI:60240"/>
        <label>2</label>
        <note>catalytic</note>
    </ligand>
</feature>
<feature type="binding site" evidence="6">
    <location>
        <position position="105"/>
    </location>
    <ligand>
        <name>a divalent metal cation</name>
        <dbReference type="ChEBI" id="CHEBI:60240"/>
        <label>1</label>
    </ligand>
</feature>
<evidence type="ECO:0000256" key="6">
    <source>
        <dbReference type="HAMAP-Rule" id="MF_01974"/>
    </source>
</evidence>
<dbReference type="PRINTS" id="PR00599">
    <property type="entry name" value="MAPEPTIDASE"/>
</dbReference>
<dbReference type="GO" id="GO:0006508">
    <property type="term" value="P:proteolysis"/>
    <property type="evidence" value="ECO:0007669"/>
    <property type="project" value="UniProtKB-KW"/>
</dbReference>
<dbReference type="SUPFAM" id="SSF55920">
    <property type="entry name" value="Creatinase/aminopeptidase"/>
    <property type="match status" value="1"/>
</dbReference>
<dbReference type="Pfam" id="PF00557">
    <property type="entry name" value="Peptidase_M24"/>
    <property type="match status" value="1"/>
</dbReference>
<feature type="binding site" evidence="6">
    <location>
        <position position="169"/>
    </location>
    <ligand>
        <name>a divalent metal cation</name>
        <dbReference type="ChEBI" id="CHEBI:60240"/>
        <label>2</label>
        <note>catalytic</note>
    </ligand>
</feature>
<comment type="catalytic activity">
    <reaction evidence="6 7">
        <text>Release of N-terminal amino acids, preferentially methionine, from peptides and arylamides.</text>
        <dbReference type="EC" id="3.4.11.18"/>
    </reaction>
</comment>
<keyword evidence="4 6" id="KW-0479">Metal-binding</keyword>
<comment type="cofactor">
    <cofactor evidence="6">
        <name>Co(2+)</name>
        <dbReference type="ChEBI" id="CHEBI:48828"/>
    </cofactor>
    <cofactor evidence="6">
        <name>Zn(2+)</name>
        <dbReference type="ChEBI" id="CHEBI:29105"/>
    </cofactor>
    <cofactor evidence="6">
        <name>Mn(2+)</name>
        <dbReference type="ChEBI" id="CHEBI:29035"/>
    </cofactor>
    <cofactor evidence="6">
        <name>Fe(2+)</name>
        <dbReference type="ChEBI" id="CHEBI:29033"/>
    </cofactor>
    <text evidence="6">Binds 2 divalent metal cations per subunit. Has a high-affinity and a low affinity metal-binding site. The true nature of the physiological cofactor is under debate. The enzyme is active with cobalt, zinc, manganese or divalent iron ions. Most likely, methionine aminopeptidases function as mononuclear Fe(2+)-metalloproteases under physiological conditions, and the catalytically relevant metal-binding site has been assigned to the histidine-containing high-affinity site.</text>
</comment>
<dbReference type="GO" id="GO:0005829">
    <property type="term" value="C:cytosol"/>
    <property type="evidence" value="ECO:0007669"/>
    <property type="project" value="TreeGrafter"/>
</dbReference>
<feature type="binding site" evidence="6">
    <location>
        <position position="202"/>
    </location>
    <ligand>
        <name>a divalent metal cation</name>
        <dbReference type="ChEBI" id="CHEBI:60240"/>
        <label>2</label>
        <note>catalytic</note>
    </ligand>
</feature>
<evidence type="ECO:0000256" key="1">
    <source>
        <dbReference type="ARBA" id="ARBA00002521"/>
    </source>
</evidence>
<feature type="domain" description="Peptidase M24" evidence="8">
    <location>
        <begin position="12"/>
        <end position="239"/>
    </location>
</feature>
<comment type="function">
    <text evidence="1 6">Removes the N-terminal methionine from nascent proteins. The N-terminal methionine is often cleaved when the second residue in the primary sequence is small and uncharged (Met-Ala-, Cys, Gly, Pro, Ser, Thr, or Val). Requires deformylation of the N(alpha)-formylated initiator methionine before it can be hydrolyzed.</text>
</comment>
<dbReference type="GO" id="GO:0046872">
    <property type="term" value="F:metal ion binding"/>
    <property type="evidence" value="ECO:0007669"/>
    <property type="project" value="UniProtKB-UniRule"/>
</dbReference>
<dbReference type="GO" id="GO:0004239">
    <property type="term" value="F:initiator methionyl aminopeptidase activity"/>
    <property type="evidence" value="ECO:0007669"/>
    <property type="project" value="UniProtKB-UniRule"/>
</dbReference>
<sequence length="249" mass="26589">MIKIKNDKEISLMAKSGRIAALVLEKAVELAKPGTTTLEIEEAVEEEISKLGGESAFKKVKGYHYATCFSVNDEVVHGLPSGYVLKNGDILGIDLGATYQGYFSDTATTVIVGGVSEKTTRRFLEVGKETLAKAIKEAHIGKKIGDISATIQENIEASGYSVVRELTGHGIGTYLHEEPPVPGVGKRNTGPELKEGMVIAIEVIYNMGKPRVSILDDGWTIVTSDGSLSGLFEHSIAVTKSGPVVLTKV</sequence>
<reference evidence="9 10" key="1">
    <citation type="journal article" date="2016" name="Nat. Commun.">
        <title>Thousands of microbial genomes shed light on interconnected biogeochemical processes in an aquifer system.</title>
        <authorList>
            <person name="Anantharaman K."/>
            <person name="Brown C.T."/>
            <person name="Hug L.A."/>
            <person name="Sharon I."/>
            <person name="Castelle C.J."/>
            <person name="Probst A.J."/>
            <person name="Thomas B.C."/>
            <person name="Singh A."/>
            <person name="Wilkins M.J."/>
            <person name="Karaoz U."/>
            <person name="Brodie E.L."/>
            <person name="Williams K.H."/>
            <person name="Hubbard S.S."/>
            <person name="Banfield J.F."/>
        </authorList>
    </citation>
    <scope>NUCLEOTIDE SEQUENCE [LARGE SCALE GENOMIC DNA]</scope>
</reference>
<dbReference type="PANTHER" id="PTHR43330">
    <property type="entry name" value="METHIONINE AMINOPEPTIDASE"/>
    <property type="match status" value="1"/>
</dbReference>
<dbReference type="CDD" id="cd01086">
    <property type="entry name" value="MetAP1"/>
    <property type="match status" value="1"/>
</dbReference>
<dbReference type="NCBIfam" id="TIGR00500">
    <property type="entry name" value="met_pdase_I"/>
    <property type="match status" value="1"/>
</dbReference>
<evidence type="ECO:0000313" key="10">
    <source>
        <dbReference type="Proteomes" id="UP000177821"/>
    </source>
</evidence>
<dbReference type="AlphaFoldDB" id="A0A1G1WLU3"/>
<comment type="subunit">
    <text evidence="6">Monomer.</text>
</comment>
<dbReference type="Gene3D" id="3.90.230.10">
    <property type="entry name" value="Creatinase/methionine aminopeptidase superfamily"/>
    <property type="match status" value="1"/>
</dbReference>
<proteinExistence type="inferred from homology"/>
<dbReference type="InterPro" id="IPR002467">
    <property type="entry name" value="Pept_M24A_MAP1"/>
</dbReference>
<dbReference type="InterPro" id="IPR036005">
    <property type="entry name" value="Creatinase/aminopeptidase-like"/>
</dbReference>
<dbReference type="InterPro" id="IPR000994">
    <property type="entry name" value="Pept_M24"/>
</dbReference>
<dbReference type="Proteomes" id="UP000177821">
    <property type="component" value="Unassembled WGS sequence"/>
</dbReference>
<feature type="binding site" evidence="6">
    <location>
        <position position="176"/>
    </location>
    <ligand>
        <name>substrate</name>
    </ligand>
</feature>
<accession>A0A1G1WLU3</accession>
<feature type="binding site" evidence="6">
    <location>
        <position position="233"/>
    </location>
    <ligand>
        <name>a divalent metal cation</name>
        <dbReference type="ChEBI" id="CHEBI:60240"/>
        <label>1</label>
    </ligand>
</feature>
<evidence type="ECO:0000256" key="7">
    <source>
        <dbReference type="RuleBase" id="RU003653"/>
    </source>
</evidence>
<evidence type="ECO:0000256" key="4">
    <source>
        <dbReference type="ARBA" id="ARBA00022723"/>
    </source>
</evidence>
<feature type="binding site" evidence="6">
    <location>
        <position position="94"/>
    </location>
    <ligand>
        <name>a divalent metal cation</name>
        <dbReference type="ChEBI" id="CHEBI:60240"/>
        <label>1</label>
    </ligand>
</feature>
<evidence type="ECO:0000256" key="2">
    <source>
        <dbReference type="ARBA" id="ARBA00022438"/>
    </source>
</evidence>
<evidence type="ECO:0000256" key="5">
    <source>
        <dbReference type="ARBA" id="ARBA00022801"/>
    </source>
</evidence>
<evidence type="ECO:0000256" key="3">
    <source>
        <dbReference type="ARBA" id="ARBA00022670"/>
    </source>
</evidence>
<comment type="caution">
    <text evidence="9">The sequence shown here is derived from an EMBL/GenBank/DDBJ whole genome shotgun (WGS) entry which is preliminary data.</text>
</comment>
<dbReference type="GO" id="GO:0070006">
    <property type="term" value="F:metalloaminopeptidase activity"/>
    <property type="evidence" value="ECO:0007669"/>
    <property type="project" value="UniProtKB-UniRule"/>
</dbReference>
<dbReference type="EC" id="3.4.11.18" evidence="6 7"/>
<dbReference type="HAMAP" id="MF_01974">
    <property type="entry name" value="MetAP_1"/>
    <property type="match status" value="1"/>
</dbReference>
<evidence type="ECO:0000313" key="9">
    <source>
        <dbReference type="EMBL" id="OGY28715.1"/>
    </source>
</evidence>
<feature type="binding site" evidence="6">
    <location>
        <position position="77"/>
    </location>
    <ligand>
        <name>substrate</name>
    </ligand>
</feature>
<feature type="binding site" evidence="6">
    <location>
        <position position="233"/>
    </location>
    <ligand>
        <name>a divalent metal cation</name>
        <dbReference type="ChEBI" id="CHEBI:60240"/>
        <label>2</label>
        <note>catalytic</note>
    </ligand>
</feature>
<dbReference type="EMBL" id="MHCX01000045">
    <property type="protein sequence ID" value="OGY28715.1"/>
    <property type="molecule type" value="Genomic_DNA"/>
</dbReference>